<protein>
    <submittedName>
        <fullName evidence="1">Uncharacterized protein</fullName>
    </submittedName>
</protein>
<gene>
    <name evidence="1" type="ORF">M0D43_04655</name>
</gene>
<dbReference type="EMBL" id="CP096142">
    <property type="protein sequence ID" value="UXA66324.1"/>
    <property type="molecule type" value="Genomic_DNA"/>
</dbReference>
<reference evidence="1" key="1">
    <citation type="submission" date="2022-04" db="EMBL/GenBank/DDBJ databases">
        <title>Xanthomonas prunicola pv. tritici, a pathogen causing a previously unreported foliar disease of wheat.</title>
        <authorList>
            <person name="Clavijo F."/>
            <person name="Curland R.D."/>
            <person name="Dill-Macky R."/>
            <person name="Pereyra S."/>
            <person name="Roman-Reyna V."/>
            <person name="Siri M.I."/>
        </authorList>
    </citation>
    <scope>NUCLEOTIDE SEQUENCE</scope>
    <source>
        <strain evidence="1">CIX249</strain>
    </source>
</reference>
<evidence type="ECO:0000313" key="1">
    <source>
        <dbReference type="EMBL" id="UXA66324.1"/>
    </source>
</evidence>
<name>A0A9Q9J024_9XANT</name>
<evidence type="ECO:0000313" key="2">
    <source>
        <dbReference type="Proteomes" id="UP001058381"/>
    </source>
</evidence>
<proteinExistence type="predicted"/>
<sequence length="115" mass="12508">MSWPYRANAGAWFGLGIQSDYRNLAAYAGVALKLQVKTTTPSTFKIGINTSFGDSWVDFAAGGNQYGLVRDGAWHEVSIPFSASYDLDLQAVKQPFMLMADPPAAPVEIAIDKVY</sequence>
<accession>A0A9Q9J024</accession>
<organism evidence="1 2">
    <name type="scientific">Xanthomonas prunicola</name>
    <dbReference type="NCBI Taxonomy" id="2053930"/>
    <lineage>
        <taxon>Bacteria</taxon>
        <taxon>Pseudomonadati</taxon>
        <taxon>Pseudomonadota</taxon>
        <taxon>Gammaproteobacteria</taxon>
        <taxon>Lysobacterales</taxon>
        <taxon>Lysobacteraceae</taxon>
        <taxon>Xanthomonas</taxon>
    </lineage>
</organism>
<dbReference type="Proteomes" id="UP001058381">
    <property type="component" value="Chromosome"/>
</dbReference>
<dbReference type="Gene3D" id="2.60.120.430">
    <property type="entry name" value="Galactose-binding lectin"/>
    <property type="match status" value="1"/>
</dbReference>
<dbReference type="AlphaFoldDB" id="A0A9Q9J024"/>